<dbReference type="HAMAP" id="MF_00137">
    <property type="entry name" value="SAICAR_synth"/>
    <property type="match status" value="1"/>
</dbReference>
<accession>A0AAT9LE76</accession>
<evidence type="ECO:0000256" key="3">
    <source>
        <dbReference type="ARBA" id="ARBA00012217"/>
    </source>
</evidence>
<dbReference type="AlphaFoldDB" id="A0AAT9LE76"/>
<dbReference type="InterPro" id="IPR033934">
    <property type="entry name" value="SAICAR_synt_PurC"/>
</dbReference>
<evidence type="ECO:0000256" key="6">
    <source>
        <dbReference type="ARBA" id="ARBA00022741"/>
    </source>
</evidence>
<gene>
    <name evidence="11" type="primary">purC</name>
    <name evidence="13" type="ORF">IMF26_02710</name>
</gene>
<dbReference type="Gene3D" id="3.30.200.20">
    <property type="entry name" value="Phosphorylase Kinase, domain 1"/>
    <property type="match status" value="1"/>
</dbReference>
<reference evidence="13" key="1">
    <citation type="submission" date="2020-10" db="EMBL/GenBank/DDBJ databases">
        <authorList>
            <person name="Kadnikov V."/>
            <person name="Beletsky A.V."/>
            <person name="Mardanov A.V."/>
            <person name="Karnachuk O.V."/>
            <person name="Ravin N.V."/>
        </authorList>
    </citation>
    <scope>NUCLEOTIDE SEQUENCE</scope>
    <source>
        <strain evidence="13">Bu02</strain>
    </source>
</reference>
<dbReference type="EMBL" id="CP062796">
    <property type="protein sequence ID" value="QUL98999.1"/>
    <property type="molecule type" value="Genomic_DNA"/>
</dbReference>
<sequence>MNERYSCNAGAGVASGTPGSRGEIIYEGKAKIVYQAESPGEVYMVFKDSATAFDGKKKGTIKGKGYFNAHISSILFKFLEEHGVRTHFIELVDDVTLKTKKLRIFPIEVVVRNVVAGSLSKRTGRPEGEKLPFPVLEFYYKSDELGDPMVNDDHILAFGMATREEVASLREKALKINSLLKPYFADRGLDLIDFKLEFGRVLNYSESGQEVLGEIVLGDEISPDTCRFWDTSTGERLDKDRFRRDLGGVEEAYAEVLRRLGGR</sequence>
<evidence type="ECO:0000256" key="1">
    <source>
        <dbReference type="ARBA" id="ARBA00004672"/>
    </source>
</evidence>
<evidence type="ECO:0000256" key="10">
    <source>
        <dbReference type="ARBA" id="ARBA00048475"/>
    </source>
</evidence>
<proteinExistence type="inferred from homology"/>
<dbReference type="KEGG" id="fcz:IMF26_02710"/>
<dbReference type="GO" id="GO:0006189">
    <property type="term" value="P:'de novo' IMP biosynthetic process"/>
    <property type="evidence" value="ECO:0007669"/>
    <property type="project" value="UniProtKB-UniRule"/>
</dbReference>
<evidence type="ECO:0000259" key="12">
    <source>
        <dbReference type="Pfam" id="PF01259"/>
    </source>
</evidence>
<dbReference type="FunFam" id="3.30.470.20:FF:000006">
    <property type="entry name" value="Phosphoribosylaminoimidazole-succinocarboxamide synthase"/>
    <property type="match status" value="1"/>
</dbReference>
<organism evidence="13">
    <name type="scientific">Candidatus Fermentithermobacillus carboniphilus</name>
    <dbReference type="NCBI Taxonomy" id="3085328"/>
    <lineage>
        <taxon>Bacteria</taxon>
        <taxon>Bacillati</taxon>
        <taxon>Bacillota</taxon>
        <taxon>Candidatus Fermentithermobacillia</taxon>
        <taxon>Candidatus Fermentithermobacillales</taxon>
        <taxon>Candidatus Fermentithermobacillaceae</taxon>
        <taxon>Candidatus Fermentithermobacillus</taxon>
    </lineage>
</organism>
<evidence type="ECO:0000256" key="8">
    <source>
        <dbReference type="ARBA" id="ARBA00022840"/>
    </source>
</evidence>
<comment type="catalytic activity">
    <reaction evidence="10 11">
        <text>5-amino-1-(5-phospho-D-ribosyl)imidazole-4-carboxylate + L-aspartate + ATP = (2S)-2-[5-amino-1-(5-phospho-beta-D-ribosyl)imidazole-4-carboxamido]succinate + ADP + phosphate + 2 H(+)</text>
        <dbReference type="Rhea" id="RHEA:22628"/>
        <dbReference type="ChEBI" id="CHEBI:15378"/>
        <dbReference type="ChEBI" id="CHEBI:29991"/>
        <dbReference type="ChEBI" id="CHEBI:30616"/>
        <dbReference type="ChEBI" id="CHEBI:43474"/>
        <dbReference type="ChEBI" id="CHEBI:58443"/>
        <dbReference type="ChEBI" id="CHEBI:77657"/>
        <dbReference type="ChEBI" id="CHEBI:456216"/>
        <dbReference type="EC" id="6.3.2.6"/>
    </reaction>
</comment>
<dbReference type="GO" id="GO:0009236">
    <property type="term" value="P:cobalamin biosynthetic process"/>
    <property type="evidence" value="ECO:0007669"/>
    <property type="project" value="InterPro"/>
</dbReference>
<evidence type="ECO:0000256" key="4">
    <source>
        <dbReference type="ARBA" id="ARBA00016460"/>
    </source>
</evidence>
<dbReference type="EC" id="6.3.2.6" evidence="3 11"/>
<dbReference type="GO" id="GO:0005524">
    <property type="term" value="F:ATP binding"/>
    <property type="evidence" value="ECO:0007669"/>
    <property type="project" value="UniProtKB-KW"/>
</dbReference>
<evidence type="ECO:0000256" key="11">
    <source>
        <dbReference type="HAMAP-Rule" id="MF_00137"/>
    </source>
</evidence>
<protein>
    <recommendedName>
        <fullName evidence="4 11">Phosphoribosylaminoimidazole-succinocarboxamide synthase</fullName>
        <ecNumber evidence="3 11">6.3.2.6</ecNumber>
    </recommendedName>
    <alternativeName>
        <fullName evidence="9 11">SAICAR synthetase</fullName>
    </alternativeName>
</protein>
<dbReference type="Pfam" id="PF01259">
    <property type="entry name" value="SAICAR_synt"/>
    <property type="match status" value="1"/>
</dbReference>
<evidence type="ECO:0000256" key="7">
    <source>
        <dbReference type="ARBA" id="ARBA00022755"/>
    </source>
</evidence>
<keyword evidence="7 11" id="KW-0658">Purine biosynthesis</keyword>
<keyword evidence="8 11" id="KW-0067">ATP-binding</keyword>
<keyword evidence="5 11" id="KW-0436">Ligase</keyword>
<dbReference type="SUPFAM" id="SSF56104">
    <property type="entry name" value="SAICAR synthase-like"/>
    <property type="match status" value="1"/>
</dbReference>
<reference evidence="13" key="2">
    <citation type="journal article" date="2023" name="Biology">
        <title>Prokaryotic Life Associated with Coal-Fire Gas Vents Revealed by Metagenomics.</title>
        <authorList>
            <person name="Kadnikov V.V."/>
            <person name="Mardanov A.V."/>
            <person name="Beletsky A.V."/>
            <person name="Karnachuk O.V."/>
            <person name="Ravin N.V."/>
        </authorList>
    </citation>
    <scope>NUCLEOTIDE SEQUENCE</scope>
    <source>
        <strain evidence="13">Bu02</strain>
    </source>
</reference>
<evidence type="ECO:0000313" key="13">
    <source>
        <dbReference type="EMBL" id="QUL98999.1"/>
    </source>
</evidence>
<dbReference type="PROSITE" id="PS01057">
    <property type="entry name" value="SAICAR_SYNTHETASE_1"/>
    <property type="match status" value="1"/>
</dbReference>
<evidence type="ECO:0000256" key="2">
    <source>
        <dbReference type="ARBA" id="ARBA00010190"/>
    </source>
</evidence>
<dbReference type="InterPro" id="IPR018236">
    <property type="entry name" value="SAICAR_synthetase_CS"/>
</dbReference>
<name>A0AAT9LE76_9FIRM</name>
<dbReference type="Gene3D" id="3.30.470.20">
    <property type="entry name" value="ATP-grasp fold, B domain"/>
    <property type="match status" value="1"/>
</dbReference>
<dbReference type="PANTHER" id="PTHR43599">
    <property type="entry name" value="MULTIFUNCTIONAL PROTEIN ADE2"/>
    <property type="match status" value="1"/>
</dbReference>
<comment type="similarity">
    <text evidence="2 11">Belongs to the SAICAR synthetase family.</text>
</comment>
<dbReference type="InterPro" id="IPR001636">
    <property type="entry name" value="SAICAR_synth"/>
</dbReference>
<dbReference type="InterPro" id="IPR050089">
    <property type="entry name" value="SAICAR_synthetase"/>
</dbReference>
<keyword evidence="6 11" id="KW-0547">Nucleotide-binding</keyword>
<comment type="pathway">
    <text evidence="1 11">Purine metabolism; IMP biosynthesis via de novo pathway; 5-amino-1-(5-phospho-D-ribosyl)imidazole-4-carboxamide from 5-amino-1-(5-phospho-D-ribosyl)imidazole-4-carboxylate: step 1/2.</text>
</comment>
<dbReference type="PANTHER" id="PTHR43599:SF3">
    <property type="entry name" value="SI:DKEY-6E2.2"/>
    <property type="match status" value="1"/>
</dbReference>
<dbReference type="InterPro" id="IPR028923">
    <property type="entry name" value="SAICAR_synt/ADE2_N"/>
</dbReference>
<evidence type="ECO:0000256" key="9">
    <source>
        <dbReference type="ARBA" id="ARBA00030409"/>
    </source>
</evidence>
<feature type="domain" description="SAICAR synthetase/ADE2 N-terminal" evidence="12">
    <location>
        <begin position="25"/>
        <end position="259"/>
    </location>
</feature>
<evidence type="ECO:0000256" key="5">
    <source>
        <dbReference type="ARBA" id="ARBA00022598"/>
    </source>
</evidence>
<dbReference type="PROSITE" id="PS01058">
    <property type="entry name" value="SAICAR_SYNTHETASE_2"/>
    <property type="match status" value="1"/>
</dbReference>
<dbReference type="GO" id="GO:0004639">
    <property type="term" value="F:phosphoribosylaminoimidazolesuccinocarboxamide synthase activity"/>
    <property type="evidence" value="ECO:0007669"/>
    <property type="project" value="UniProtKB-UniRule"/>
</dbReference>
<dbReference type="NCBIfam" id="TIGR00081">
    <property type="entry name" value="purC"/>
    <property type="match status" value="1"/>
</dbReference>
<dbReference type="CDD" id="cd01415">
    <property type="entry name" value="SAICAR_synt_PurC"/>
    <property type="match status" value="1"/>
</dbReference>